<evidence type="ECO:0000313" key="2">
    <source>
        <dbReference type="Proteomes" id="UP001595783"/>
    </source>
</evidence>
<dbReference type="Proteomes" id="UP001595783">
    <property type="component" value="Unassembled WGS sequence"/>
</dbReference>
<protein>
    <submittedName>
        <fullName evidence="1">Uncharacterized protein</fullName>
    </submittedName>
</protein>
<evidence type="ECO:0000313" key="1">
    <source>
        <dbReference type="EMBL" id="MFC3848183.1"/>
    </source>
</evidence>
<sequence>MPYLESISTLMARKPALIKDPAKFKFEDHLRAFALAGVGSIDTIIDFQNALEKAIAHKQTLYDFIKANPNIAQDEPAKSGTL</sequence>
<dbReference type="EMBL" id="JBHRZO010000045">
    <property type="protein sequence ID" value="MFC3848183.1"/>
    <property type="molecule type" value="Genomic_DNA"/>
</dbReference>
<name>A0ABV7ZI26_9HELI</name>
<reference evidence="2" key="1">
    <citation type="journal article" date="2019" name="Int. J. Syst. Evol. Microbiol.">
        <title>The Global Catalogue of Microorganisms (GCM) 10K type strain sequencing project: providing services to taxonomists for standard genome sequencing and annotation.</title>
        <authorList>
            <consortium name="The Broad Institute Genomics Platform"/>
            <consortium name="The Broad Institute Genome Sequencing Center for Infectious Disease"/>
            <person name="Wu L."/>
            <person name="Ma J."/>
        </authorList>
    </citation>
    <scope>NUCLEOTIDE SEQUENCE [LARGE SCALE GENOMIC DNA]</scope>
    <source>
        <strain evidence="2">CCUG 53816</strain>
    </source>
</reference>
<dbReference type="RefSeq" id="WP_382262723.1">
    <property type="nucleotide sequence ID" value="NZ_JBHRZO010000045.1"/>
</dbReference>
<keyword evidence="2" id="KW-1185">Reference proteome</keyword>
<comment type="caution">
    <text evidence="1">The sequence shown here is derived from an EMBL/GenBank/DDBJ whole genome shotgun (WGS) entry which is preliminary data.</text>
</comment>
<organism evidence="1 2">
    <name type="scientific">Helicobacter baculiformis</name>
    <dbReference type="NCBI Taxonomy" id="427351"/>
    <lineage>
        <taxon>Bacteria</taxon>
        <taxon>Pseudomonadati</taxon>
        <taxon>Campylobacterota</taxon>
        <taxon>Epsilonproteobacteria</taxon>
        <taxon>Campylobacterales</taxon>
        <taxon>Helicobacteraceae</taxon>
        <taxon>Helicobacter</taxon>
    </lineage>
</organism>
<gene>
    <name evidence="1" type="ORF">ACFOPX_06560</name>
</gene>
<proteinExistence type="predicted"/>
<accession>A0ABV7ZI26</accession>